<dbReference type="RefSeq" id="WP_090497367.1">
    <property type="nucleotide sequence ID" value="NZ_FOWX01000002.1"/>
</dbReference>
<dbReference type="Pfam" id="PF10972">
    <property type="entry name" value="CsiV"/>
    <property type="match status" value="2"/>
</dbReference>
<evidence type="ECO:0000313" key="3">
    <source>
        <dbReference type="Proteomes" id="UP000198784"/>
    </source>
</evidence>
<dbReference type="OrthoDB" id="5566524at2"/>
<keyword evidence="3" id="KW-1185">Reference proteome</keyword>
<feature type="signal peptide" evidence="1">
    <location>
        <begin position="1"/>
        <end position="25"/>
    </location>
</feature>
<name>A0A1I5L1M1_9PSED</name>
<dbReference type="InterPro" id="IPR021241">
    <property type="entry name" value="CsiV"/>
</dbReference>
<sequence length="179" mass="19536">MRARQPLALLSLILLSLLSSSAALAETMFQVEVIVFRQTTEQLPAARPAPDDWAQGAWPIDPSQERVTTLNIEASKLTPANGYSVLLHKAWAQSIGASPSSVALSSGSEQSGHFPVEGTLELQQNRLIDLDVNLWINRFDDNGWLSSSELIKHSTHLQSGELTYLDHGSLGLLVRISPL</sequence>
<evidence type="ECO:0000256" key="1">
    <source>
        <dbReference type="SAM" id="SignalP"/>
    </source>
</evidence>
<feature type="chain" id="PRO_5011710955" evidence="1">
    <location>
        <begin position="26"/>
        <end position="179"/>
    </location>
</feature>
<accession>A0A1I5L1M1</accession>
<dbReference type="EMBL" id="FOWX01000002">
    <property type="protein sequence ID" value="SFO91219.1"/>
    <property type="molecule type" value="Genomic_DNA"/>
</dbReference>
<dbReference type="STRING" id="289003.SAMN05216190_102195"/>
<dbReference type="Proteomes" id="UP000198784">
    <property type="component" value="Unassembled WGS sequence"/>
</dbReference>
<dbReference type="AlphaFoldDB" id="A0A1I5L1M1"/>
<proteinExistence type="predicted"/>
<keyword evidence="1" id="KW-0732">Signal</keyword>
<evidence type="ECO:0000313" key="2">
    <source>
        <dbReference type="EMBL" id="SFO91219.1"/>
    </source>
</evidence>
<protein>
    <submittedName>
        <fullName evidence="2">Peptidoglycan-binding protein, CsiV</fullName>
    </submittedName>
</protein>
<organism evidence="2 3">
    <name type="scientific">Pseudomonas borbori</name>
    <dbReference type="NCBI Taxonomy" id="289003"/>
    <lineage>
        <taxon>Bacteria</taxon>
        <taxon>Pseudomonadati</taxon>
        <taxon>Pseudomonadota</taxon>
        <taxon>Gammaproteobacteria</taxon>
        <taxon>Pseudomonadales</taxon>
        <taxon>Pseudomonadaceae</taxon>
        <taxon>Pseudomonas</taxon>
    </lineage>
</organism>
<reference evidence="3" key="1">
    <citation type="submission" date="2016-10" db="EMBL/GenBank/DDBJ databases">
        <authorList>
            <person name="Varghese N."/>
            <person name="Submissions S."/>
        </authorList>
    </citation>
    <scope>NUCLEOTIDE SEQUENCE [LARGE SCALE GENOMIC DNA]</scope>
    <source>
        <strain evidence="3">DSM 17834</strain>
    </source>
</reference>
<gene>
    <name evidence="2" type="ORF">SAMN05216190_102195</name>
</gene>